<keyword evidence="4" id="KW-0547">Nucleotide-binding</keyword>
<evidence type="ECO:0000256" key="4">
    <source>
        <dbReference type="ARBA" id="ARBA00022741"/>
    </source>
</evidence>
<proteinExistence type="predicted"/>
<dbReference type="Proteomes" id="UP000008141">
    <property type="component" value="Unassembled WGS sequence"/>
</dbReference>
<dbReference type="OMA" id="QYMANLN"/>
<feature type="region of interest" description="Disordered" evidence="8">
    <location>
        <begin position="246"/>
        <end position="313"/>
    </location>
</feature>
<dbReference type="GO" id="GO:0016020">
    <property type="term" value="C:membrane"/>
    <property type="evidence" value="ECO:0007669"/>
    <property type="project" value="UniProtKB-SubCell"/>
</dbReference>
<keyword evidence="6 9" id="KW-1133">Transmembrane helix</keyword>
<evidence type="ECO:0000256" key="7">
    <source>
        <dbReference type="ARBA" id="ARBA00023136"/>
    </source>
</evidence>
<name>E1ZHJ2_CHLVA</name>
<dbReference type="PANTHER" id="PTHR19241">
    <property type="entry name" value="ATP-BINDING CASSETTE TRANSPORTER"/>
    <property type="match status" value="1"/>
</dbReference>
<dbReference type="SMART" id="SM00382">
    <property type="entry name" value="AAA"/>
    <property type="match status" value="2"/>
</dbReference>
<dbReference type="GO" id="GO:0071944">
    <property type="term" value="C:cell periphery"/>
    <property type="evidence" value="ECO:0007669"/>
    <property type="project" value="UniProtKB-ARBA"/>
</dbReference>
<dbReference type="PROSITE" id="PS50893">
    <property type="entry name" value="ABC_TRANSPORTER_2"/>
    <property type="match status" value="2"/>
</dbReference>
<feature type="domain" description="ABC transporter" evidence="10">
    <location>
        <begin position="1029"/>
        <end position="1281"/>
    </location>
</feature>
<feature type="transmembrane region" description="Helical" evidence="9">
    <location>
        <begin position="740"/>
        <end position="763"/>
    </location>
</feature>
<gene>
    <name evidence="11" type="ORF">CHLNCDRAFT_58132</name>
</gene>
<accession>E1ZHJ2</accession>
<protein>
    <recommendedName>
        <fullName evidence="10">ABC transporter domain-containing protein</fullName>
    </recommendedName>
</protein>
<evidence type="ECO:0000256" key="1">
    <source>
        <dbReference type="ARBA" id="ARBA00004141"/>
    </source>
</evidence>
<keyword evidence="2" id="KW-0813">Transport</keyword>
<keyword evidence="12" id="KW-1185">Reference proteome</keyword>
<evidence type="ECO:0000313" key="11">
    <source>
        <dbReference type="EMBL" id="EFN54471.1"/>
    </source>
</evidence>
<dbReference type="InParanoid" id="E1ZHJ2"/>
<evidence type="ECO:0000256" key="5">
    <source>
        <dbReference type="ARBA" id="ARBA00022840"/>
    </source>
</evidence>
<feature type="compositionally biased region" description="Low complexity" evidence="8">
    <location>
        <begin position="261"/>
        <end position="275"/>
    </location>
</feature>
<evidence type="ECO:0000256" key="2">
    <source>
        <dbReference type="ARBA" id="ARBA00022448"/>
    </source>
</evidence>
<dbReference type="Pfam" id="PF01061">
    <property type="entry name" value="ABC2_membrane"/>
    <property type="match status" value="1"/>
</dbReference>
<dbReference type="Gene3D" id="3.40.50.300">
    <property type="entry name" value="P-loop containing nucleotide triphosphate hydrolases"/>
    <property type="match status" value="3"/>
</dbReference>
<reference evidence="11 12" key="1">
    <citation type="journal article" date="2010" name="Plant Cell">
        <title>The Chlorella variabilis NC64A genome reveals adaptation to photosymbiosis, coevolution with viruses, and cryptic sex.</title>
        <authorList>
            <person name="Blanc G."/>
            <person name="Duncan G."/>
            <person name="Agarkova I."/>
            <person name="Borodovsky M."/>
            <person name="Gurnon J."/>
            <person name="Kuo A."/>
            <person name="Lindquist E."/>
            <person name="Lucas S."/>
            <person name="Pangilinan J."/>
            <person name="Polle J."/>
            <person name="Salamov A."/>
            <person name="Terry A."/>
            <person name="Yamada T."/>
            <person name="Dunigan D.D."/>
            <person name="Grigoriev I.V."/>
            <person name="Claverie J.M."/>
            <person name="Van Etten J.L."/>
        </authorList>
    </citation>
    <scope>NUCLEOTIDE SEQUENCE [LARGE SCALE GENOMIC DNA]</scope>
    <source>
        <strain evidence="11 12">NC64A</strain>
    </source>
</reference>
<keyword evidence="5" id="KW-0067">ATP-binding</keyword>
<dbReference type="InterPro" id="IPR013525">
    <property type="entry name" value="ABC2_TM"/>
</dbReference>
<evidence type="ECO:0000259" key="10">
    <source>
        <dbReference type="PROSITE" id="PS50893"/>
    </source>
</evidence>
<dbReference type="InterPro" id="IPR003593">
    <property type="entry name" value="AAA+_ATPase"/>
</dbReference>
<feature type="transmembrane region" description="Helical" evidence="9">
    <location>
        <begin position="632"/>
        <end position="656"/>
    </location>
</feature>
<keyword evidence="7 9" id="KW-0472">Membrane</keyword>
<dbReference type="GO" id="GO:0005524">
    <property type="term" value="F:ATP binding"/>
    <property type="evidence" value="ECO:0007669"/>
    <property type="project" value="UniProtKB-KW"/>
</dbReference>
<evidence type="ECO:0000256" key="8">
    <source>
        <dbReference type="SAM" id="MobiDB-lite"/>
    </source>
</evidence>
<dbReference type="GO" id="GO:0140359">
    <property type="term" value="F:ABC-type transporter activity"/>
    <property type="evidence" value="ECO:0007669"/>
    <property type="project" value="InterPro"/>
</dbReference>
<sequence>MEKRHSSSSRNRDEDELIRAARRQLRRHKSHRLSTVQKGALADRVLSSRRGDAPFATRLGTLLRLGRDSRPLAAVTVEYHNLTIEADALVGSAGNPSMLQSSLSLLRLATCQRPPTAPHTILDNVSGVLRPGRCTLLLGPPSSGKSVLLQALSGRLRPHRGLRISGTIQYNGLPLDAFQPRRTAGLVQQQDSHIPELNVQETVDFAFKCHVGPAQREEAYTRLEAARCKMQGLRRQLSTGDAGLAAAEAGGGGQGQEVDCAAGAPANGHAAGDGATRSPASPPDSPEGHRTPEAPAAGSPGWRSPAPSTADAEEEFADTMQEVVGHRLMPYLVLRIMGLSHAAQTLVGSSEARGISGGERKRLTTAEIVVGQQPVVFMDEISTGLDSATAYSVIRTFRRGTPGASWRLLAQRAADVSHALDRTCLISLLQPAPEVIQLFDDLLLLTDSRVIYHGPVGGVLPHFEARLGFVCPARKDPGSFLQARAAPRRAEVTTPAGQWLYAAPALLKLYGLTEADREPAALLAAPPTQLLMPVAEMERVFWRDTPPGLAILRQLEEDPFQPTDASSRALQFSPYGNSWRVLVRLVVLRQFLLNLRMKTFYIARVVQTILIGLISASLFATIQPTPEDGRNAVALLVLSAIFLSMSSAPQLAFTQVSKPTFYKQRDNQLFPSWSFSLAQVICQLPQSTVESIVFALVVYFIAGLTRSASCFFTFLLIAWSSSNCLAALFRLIGYSAKNMALANSSAMLCLLLMIITNGFSIVYPAIPPYMIWIYWINPMAWAIRALVINELTAPRWQVEVVPGVTVGDTIMEPFGFPPSQAYVWGGVGFLWGSVALYAAAAAVALRITHPPQPQPTVPEAEGREETSKNIFARLQRQLRGQVVLPLNTSLRRILVVAPQERSGAPSTKGDEEAPPPPSNGGVAAGAAALAAATQCRQPGAAAAVATKPHEKVVVAFTPITLVCRELRYYVTDPSHGEAAGVVRDSGDREIAGKLELLKGEVSRGGSLRGWQEAKRCLHSVPCRVWPTRLLVADSSSRGETDNFWWLASPAGISFYARPGELTALMGGSGAGKTTLMDCVLGRKTVGLMRGDILVNGYPKRQDTWSRVCGYVEQQDLHSGRSTVAESLMFSARLRLPGEIPLDKVSQLVEETLEMTELTRLRHSIVGEGDGGQGLSMEQRKRLSIAVELVAAPAVMFLDEPTSGLDARAAAIVVRAIQNVARSHRTVMVTIHQMGCGAVHPSTEIFESFDQLLLMQLGGRLTYFGPLGFESRQLIAYLEGQPGVTPIRPGYNPATWWGCRRPGCYPCSHIQQRAALFSARMPSPALHAHNQTLLTGGIYKGSKSSKFALEAALNRSGVEEHIPGIYLGYS</sequence>
<feature type="transmembrane region" description="Helical" evidence="9">
    <location>
        <begin position="769"/>
        <end position="787"/>
    </location>
</feature>
<dbReference type="Pfam" id="PF00005">
    <property type="entry name" value="ABC_tran"/>
    <property type="match status" value="2"/>
</dbReference>
<dbReference type="GO" id="GO:0016887">
    <property type="term" value="F:ATP hydrolysis activity"/>
    <property type="evidence" value="ECO:0007669"/>
    <property type="project" value="InterPro"/>
</dbReference>
<feature type="transmembrane region" description="Helical" evidence="9">
    <location>
        <begin position="692"/>
        <end position="719"/>
    </location>
</feature>
<dbReference type="OrthoDB" id="66620at2759"/>
<dbReference type="InterPro" id="IPR027417">
    <property type="entry name" value="P-loop_NTPase"/>
</dbReference>
<dbReference type="GeneID" id="17354010"/>
<comment type="subcellular location">
    <subcellularLocation>
        <location evidence="1">Membrane</location>
        <topology evidence="1">Multi-pass membrane protein</topology>
    </subcellularLocation>
</comment>
<evidence type="ECO:0000313" key="12">
    <source>
        <dbReference type="Proteomes" id="UP000008141"/>
    </source>
</evidence>
<dbReference type="eggNOG" id="KOG0065">
    <property type="taxonomic scope" value="Eukaryota"/>
</dbReference>
<dbReference type="SUPFAM" id="SSF52540">
    <property type="entry name" value="P-loop containing nucleoside triphosphate hydrolases"/>
    <property type="match status" value="2"/>
</dbReference>
<feature type="transmembrane region" description="Helical" evidence="9">
    <location>
        <begin position="599"/>
        <end position="620"/>
    </location>
</feature>
<organism evidence="12">
    <name type="scientific">Chlorella variabilis</name>
    <name type="common">Green alga</name>
    <dbReference type="NCBI Taxonomy" id="554065"/>
    <lineage>
        <taxon>Eukaryota</taxon>
        <taxon>Viridiplantae</taxon>
        <taxon>Chlorophyta</taxon>
        <taxon>core chlorophytes</taxon>
        <taxon>Trebouxiophyceae</taxon>
        <taxon>Chlorellales</taxon>
        <taxon>Chlorellaceae</taxon>
        <taxon>Chlorella clade</taxon>
        <taxon>Chlorella</taxon>
    </lineage>
</organism>
<feature type="domain" description="ABC transporter" evidence="10">
    <location>
        <begin position="106"/>
        <end position="472"/>
    </location>
</feature>
<dbReference type="KEGG" id="cvr:CHLNCDRAFT_58132"/>
<evidence type="ECO:0000256" key="6">
    <source>
        <dbReference type="ARBA" id="ARBA00022989"/>
    </source>
</evidence>
<dbReference type="RefSeq" id="XP_005846573.1">
    <property type="nucleotide sequence ID" value="XM_005846511.1"/>
</dbReference>
<evidence type="ECO:0000256" key="9">
    <source>
        <dbReference type="SAM" id="Phobius"/>
    </source>
</evidence>
<keyword evidence="3 9" id="KW-0812">Transmembrane</keyword>
<dbReference type="EMBL" id="GL433847">
    <property type="protein sequence ID" value="EFN54471.1"/>
    <property type="molecule type" value="Genomic_DNA"/>
</dbReference>
<feature type="transmembrane region" description="Helical" evidence="9">
    <location>
        <begin position="821"/>
        <end position="845"/>
    </location>
</feature>
<evidence type="ECO:0000256" key="3">
    <source>
        <dbReference type="ARBA" id="ARBA00022692"/>
    </source>
</evidence>
<dbReference type="InterPro" id="IPR003439">
    <property type="entry name" value="ABC_transporter-like_ATP-bd"/>
</dbReference>
<feature type="region of interest" description="Disordered" evidence="8">
    <location>
        <begin position="899"/>
        <end position="925"/>
    </location>
</feature>